<dbReference type="AlphaFoldDB" id="Q7P458"/>
<dbReference type="EMBL" id="AABF01000135">
    <property type="protein sequence ID" value="EAA23409.1"/>
    <property type="molecule type" value="Genomic_DNA"/>
</dbReference>
<comment type="caution">
    <text evidence="1">The sequence shown here is derived from an EMBL/GenBank/DDBJ whole genome shotgun (WGS) entry which is preliminary data.</text>
</comment>
<dbReference type="Proteomes" id="UP000006454">
    <property type="component" value="Unassembled WGS sequence"/>
</dbReference>
<accession>Q7P458</accession>
<reference evidence="1 2" key="1">
    <citation type="journal article" date="2003" name="Genome Res.">
        <title>Genome analysis of F. nucleatum sub spp vincentii and its comparison with the genome of F. nucleatum ATCC 25586.</title>
        <authorList>
            <person name="Kapatral V."/>
            <person name="Ivanova N."/>
            <person name="Anderson I."/>
            <person name="Reznik G."/>
            <person name="Bhattacharyya A."/>
            <person name="Gardner W.L."/>
            <person name="Mikhailova N."/>
            <person name="Lapidus A."/>
            <person name="Larsen N."/>
            <person name="D'Souza M."/>
            <person name="Walunas T."/>
            <person name="Haselkorn R."/>
            <person name="Overbeek R."/>
            <person name="Kyrpides N."/>
        </authorList>
    </citation>
    <scope>NUCLEOTIDE SEQUENCE [LARGE SCALE GENOMIC DNA]</scope>
    <source>
        <strain evidence="1 2">ATCC 49256</strain>
    </source>
</reference>
<gene>
    <name evidence="1" type="ORF">FNV0411</name>
</gene>
<evidence type="ECO:0000313" key="1">
    <source>
        <dbReference type="EMBL" id="EAA23409.1"/>
    </source>
</evidence>
<name>Q7P458_FUSVC</name>
<proteinExistence type="predicted"/>
<sequence length="89" mass="10377">MGLHFYVENGRNGGYKLINEKLLIPVHFDIREITSIFFALKSLEALSTTPFEKSYPLLYKKLIGNFTNRAKREDFKIIKSCRISQYTPC</sequence>
<evidence type="ECO:0000313" key="2">
    <source>
        <dbReference type="Proteomes" id="UP000006454"/>
    </source>
</evidence>
<protein>
    <submittedName>
        <fullName evidence="1">Transcriptional regulator, DeoR family</fullName>
    </submittedName>
</protein>
<organism evidence="1 2">
    <name type="scientific">Fusobacterium vincentii ATCC 49256</name>
    <dbReference type="NCBI Taxonomy" id="209882"/>
    <lineage>
        <taxon>Bacteria</taxon>
        <taxon>Fusobacteriati</taxon>
        <taxon>Fusobacteriota</taxon>
        <taxon>Fusobacteriia</taxon>
        <taxon>Fusobacteriales</taxon>
        <taxon>Fusobacteriaceae</taxon>
        <taxon>Fusobacterium</taxon>
    </lineage>
</organism>